<organism evidence="3 4">
    <name type="scientific">Amycolatopsis acididurans</name>
    <dbReference type="NCBI Taxonomy" id="2724524"/>
    <lineage>
        <taxon>Bacteria</taxon>
        <taxon>Bacillati</taxon>
        <taxon>Actinomycetota</taxon>
        <taxon>Actinomycetes</taxon>
        <taxon>Pseudonocardiales</taxon>
        <taxon>Pseudonocardiaceae</taxon>
        <taxon>Amycolatopsis</taxon>
    </lineage>
</organism>
<evidence type="ECO:0008006" key="5">
    <source>
        <dbReference type="Google" id="ProtNLM"/>
    </source>
</evidence>
<name>A0ABX1J3H8_9PSEU</name>
<feature type="transmembrane region" description="Helical" evidence="1">
    <location>
        <begin position="64"/>
        <end position="86"/>
    </location>
</feature>
<reference evidence="3 4" key="1">
    <citation type="submission" date="2020-04" db="EMBL/GenBank/DDBJ databases">
        <title>Novel species.</title>
        <authorList>
            <person name="Teo W.F.A."/>
            <person name="Lipun K."/>
            <person name="Srisuk N."/>
            <person name="Duangmal K."/>
        </authorList>
    </citation>
    <scope>NUCLEOTIDE SEQUENCE [LARGE SCALE GENOMIC DNA]</scope>
    <source>
        <strain evidence="3 4">K13G38</strain>
    </source>
</reference>
<protein>
    <recommendedName>
        <fullName evidence="5">Alpha/beta hydrolase</fullName>
    </recommendedName>
</protein>
<keyword evidence="1" id="KW-0472">Membrane</keyword>
<feature type="transmembrane region" description="Helical" evidence="1">
    <location>
        <begin position="98"/>
        <end position="121"/>
    </location>
</feature>
<feature type="transmembrane region" description="Helical" evidence="1">
    <location>
        <begin position="127"/>
        <end position="146"/>
    </location>
</feature>
<dbReference type="InterPro" id="IPR029058">
    <property type="entry name" value="AB_hydrolase_fold"/>
</dbReference>
<dbReference type="Proteomes" id="UP000715441">
    <property type="component" value="Unassembled WGS sequence"/>
</dbReference>
<feature type="transmembrane region" description="Helical" evidence="1">
    <location>
        <begin position="191"/>
        <end position="209"/>
    </location>
</feature>
<keyword evidence="2" id="KW-0732">Signal</keyword>
<feature type="transmembrane region" description="Helical" evidence="1">
    <location>
        <begin position="221"/>
        <end position="242"/>
    </location>
</feature>
<feature type="chain" id="PRO_5045657513" description="Alpha/beta hydrolase" evidence="2">
    <location>
        <begin position="22"/>
        <end position="529"/>
    </location>
</feature>
<dbReference type="SUPFAM" id="SSF53474">
    <property type="entry name" value="alpha/beta-Hydrolases"/>
    <property type="match status" value="1"/>
</dbReference>
<gene>
    <name evidence="3" type="ORF">HFP15_15665</name>
</gene>
<dbReference type="Gene3D" id="3.40.50.1820">
    <property type="entry name" value="alpha/beta hydrolase"/>
    <property type="match status" value="1"/>
</dbReference>
<keyword evidence="1" id="KW-1133">Transmembrane helix</keyword>
<feature type="signal peptide" evidence="2">
    <location>
        <begin position="1"/>
        <end position="21"/>
    </location>
</feature>
<evidence type="ECO:0000313" key="3">
    <source>
        <dbReference type="EMBL" id="NKQ54323.1"/>
    </source>
</evidence>
<keyword evidence="4" id="KW-1185">Reference proteome</keyword>
<evidence type="ECO:0000256" key="1">
    <source>
        <dbReference type="SAM" id="Phobius"/>
    </source>
</evidence>
<sequence length="529" mass="56499">MPKSRVFALVLLVALPATVEAAVLEGAGLGGSVGLAPQLSAPSPFGVFHDLRWVLVYHDSWWSFGWQSALAIVARSLLNTGILALARADGLPGGWWPVLRLNLLFNLLVFVVLAPWAAIGVTASGTSLFWFVLGEVVPLVFLSLVLQRGGIVGDWWRRMPSLPEAGWAFVTFVVLTLGCVVVTTVPGWWRVVAAAVVAAVNAWLWRRLVVAASRVRRGLRFVPAAPIAILLSAGALLGMGQFSTIGGAVARRPPPRVDRLTSRGVAQQIVFVAGYDSVASTPAASPVYRFSYRGTAPDGKPLPYDKNATHQSLMDSASRLGRQVDAVHQRTGRSVALVAQSEGTLVVHAYLTRFAHPAVDAAVLLSPLVQPGRVYFPPPDRSGFGVATGWLLRGMFATIRATSGSTVRPDEPFVRSMLDKAPCYRGQMLEPVPGVREIAFLPFAGAAVVSPDFRGGIPVVKLPAVHAALLGDDDVQQRIVAFLQGRPAGKQPGLDYGLIERAGAAWQVPPLAPELNPVWTAARASCLEQ</sequence>
<dbReference type="RefSeq" id="WP_168516129.1">
    <property type="nucleotide sequence ID" value="NZ_JAAXLS010000009.1"/>
</dbReference>
<feature type="transmembrane region" description="Helical" evidence="1">
    <location>
        <begin position="167"/>
        <end position="185"/>
    </location>
</feature>
<proteinExistence type="predicted"/>
<dbReference type="EMBL" id="JAAXLS010000009">
    <property type="protein sequence ID" value="NKQ54323.1"/>
    <property type="molecule type" value="Genomic_DNA"/>
</dbReference>
<evidence type="ECO:0000256" key="2">
    <source>
        <dbReference type="SAM" id="SignalP"/>
    </source>
</evidence>
<accession>A0ABX1J3H8</accession>
<comment type="caution">
    <text evidence="3">The sequence shown here is derived from an EMBL/GenBank/DDBJ whole genome shotgun (WGS) entry which is preliminary data.</text>
</comment>
<evidence type="ECO:0000313" key="4">
    <source>
        <dbReference type="Proteomes" id="UP000715441"/>
    </source>
</evidence>
<keyword evidence="1" id="KW-0812">Transmembrane</keyword>